<evidence type="ECO:0000256" key="14">
    <source>
        <dbReference type="ARBA" id="ARBA00041620"/>
    </source>
</evidence>
<proteinExistence type="inferred from homology"/>
<evidence type="ECO:0000256" key="5">
    <source>
        <dbReference type="ARBA" id="ARBA00013191"/>
    </source>
</evidence>
<dbReference type="GO" id="GO:0004315">
    <property type="term" value="F:3-oxoacyl-[acyl-carrier-protein] synthase activity"/>
    <property type="evidence" value="ECO:0007669"/>
    <property type="project" value="UniProtKB-EC"/>
</dbReference>
<dbReference type="InterPro" id="IPR016039">
    <property type="entry name" value="Thiolase-like"/>
</dbReference>
<keyword evidence="6" id="KW-0963">Cytoplasm</keyword>
<evidence type="ECO:0000259" key="19">
    <source>
        <dbReference type="PROSITE" id="PS52004"/>
    </source>
</evidence>
<evidence type="ECO:0000256" key="15">
    <source>
        <dbReference type="ARBA" id="ARBA00042143"/>
    </source>
</evidence>
<evidence type="ECO:0000256" key="4">
    <source>
        <dbReference type="ARBA" id="ARBA00011738"/>
    </source>
</evidence>
<keyword evidence="7" id="KW-0444">Lipid biosynthesis</keyword>
<evidence type="ECO:0000256" key="17">
    <source>
        <dbReference type="ARBA" id="ARBA00048506"/>
    </source>
</evidence>
<evidence type="ECO:0000256" key="8">
    <source>
        <dbReference type="ARBA" id="ARBA00022679"/>
    </source>
</evidence>
<dbReference type="InterPro" id="IPR014030">
    <property type="entry name" value="Ketoacyl_synth_N"/>
</dbReference>
<evidence type="ECO:0000256" key="1">
    <source>
        <dbReference type="ARBA" id="ARBA00004496"/>
    </source>
</evidence>
<evidence type="ECO:0000256" key="2">
    <source>
        <dbReference type="ARBA" id="ARBA00005194"/>
    </source>
</evidence>
<keyword evidence="12" id="KW-0012">Acyltransferase</keyword>
<dbReference type="FunFam" id="3.40.47.10:FF:000005">
    <property type="entry name" value="3-oxoacyl-[acyl-carrier-protein] synthase I"/>
    <property type="match status" value="1"/>
</dbReference>
<evidence type="ECO:0000313" key="21">
    <source>
        <dbReference type="Proteomes" id="UP000268192"/>
    </source>
</evidence>
<protein>
    <recommendedName>
        <fullName evidence="13">3-oxoacyl-[acyl-carrier-protein] synthase 1</fullName>
        <ecNumber evidence="5">2.3.1.41</ecNumber>
    </recommendedName>
    <alternativeName>
        <fullName evidence="14">3-oxoacyl-[acyl-carrier-protein] synthase I</fullName>
    </alternativeName>
    <alternativeName>
        <fullName evidence="15">Beta-ketoacyl-ACP synthase I</fullName>
    </alternativeName>
</protein>
<dbReference type="GO" id="GO:0005829">
    <property type="term" value="C:cytosol"/>
    <property type="evidence" value="ECO:0007669"/>
    <property type="project" value="TreeGrafter"/>
</dbReference>
<dbReference type="GO" id="GO:0006633">
    <property type="term" value="P:fatty acid biosynthetic process"/>
    <property type="evidence" value="ECO:0007669"/>
    <property type="project" value="UniProtKB-KW"/>
</dbReference>
<comment type="catalytic activity">
    <reaction evidence="16">
        <text>(3Z)-decenoyl-[ACP] + malonyl-[ACP] + H(+) = 3-oxo-(5Z)-dodecenoyl-[ACP] + holo-[ACP] + CO2</text>
        <dbReference type="Rhea" id="RHEA:54940"/>
        <dbReference type="Rhea" id="RHEA-COMP:9623"/>
        <dbReference type="Rhea" id="RHEA-COMP:9685"/>
        <dbReference type="Rhea" id="RHEA-COMP:9927"/>
        <dbReference type="Rhea" id="RHEA-COMP:14042"/>
        <dbReference type="ChEBI" id="CHEBI:15378"/>
        <dbReference type="ChEBI" id="CHEBI:16526"/>
        <dbReference type="ChEBI" id="CHEBI:64479"/>
        <dbReference type="ChEBI" id="CHEBI:78449"/>
        <dbReference type="ChEBI" id="CHEBI:78798"/>
        <dbReference type="ChEBI" id="CHEBI:138410"/>
    </reaction>
    <physiologicalReaction direction="left-to-right" evidence="16">
        <dbReference type="Rhea" id="RHEA:54941"/>
    </physiologicalReaction>
</comment>
<dbReference type="PROSITE" id="PS00606">
    <property type="entry name" value="KS3_1"/>
    <property type="match status" value="1"/>
</dbReference>
<sequence>MRRVVVTGLGIVSSIGNDQEAVTQSLRDARSGISRSEDFAEHGFRCQVWGSPKIDTSELVDRRAARFLSQGGAWNHVAMQQAIDDAGLEQGDITNEMTGIVMGSGGPSTRTIVEAADITLKNGSPKRIGPFAVPKAMSSTASATLATWFKIHGVNYSISSACSTSAHCIGNAAELIQLGKQDIVFAGGHEDLHWSMSNLFDAMGAMSSKYNDTPESASRAYDANRDGFVIAGGAAVLVMEELEHAKARGAKIYAELVGYGATSDGYDMVAPSGEGAVRCMRQALKTVDGPVDYINTHGTSTPVGDSKEIGAIREVFGDKIPFISSTKSLTGHSLGAAGAQEAIYSLLMMQAGFLGKSAHIETLDPEFEGMPILTERRDDVKIDRVLSNSFGFGGTNATLVFQRYEG</sequence>
<evidence type="ECO:0000256" key="12">
    <source>
        <dbReference type="ARBA" id="ARBA00023315"/>
    </source>
</evidence>
<dbReference type="FunFam" id="3.40.47.10:FF:000006">
    <property type="entry name" value="3-oxoacyl-[acyl-carrier-protein] synthase I"/>
    <property type="match status" value="1"/>
</dbReference>
<dbReference type="KEGG" id="abaw:D5400_01225"/>
<comment type="similarity">
    <text evidence="3 18">Belongs to the thiolase-like superfamily. Beta-ketoacyl-ACP synthases family.</text>
</comment>
<dbReference type="InterPro" id="IPR020841">
    <property type="entry name" value="PKS_Beta-ketoAc_synthase_dom"/>
</dbReference>
<dbReference type="NCBIfam" id="NF005589">
    <property type="entry name" value="PRK07314.1"/>
    <property type="match status" value="1"/>
</dbReference>
<dbReference type="OrthoDB" id="9808669at2"/>
<dbReference type="AlphaFoldDB" id="A0A3S9AZE3"/>
<feature type="domain" description="Ketosynthase family 3 (KS3)" evidence="19">
    <location>
        <begin position="1"/>
        <end position="403"/>
    </location>
</feature>
<comment type="catalytic activity">
    <reaction evidence="17">
        <text>a fatty acyl-[ACP] + malonyl-[ACP] + H(+) = a 3-oxoacyl-[ACP] + holo-[ACP] + CO2</text>
        <dbReference type="Rhea" id="RHEA:22836"/>
        <dbReference type="Rhea" id="RHEA-COMP:9623"/>
        <dbReference type="Rhea" id="RHEA-COMP:9685"/>
        <dbReference type="Rhea" id="RHEA-COMP:9916"/>
        <dbReference type="Rhea" id="RHEA-COMP:14125"/>
        <dbReference type="ChEBI" id="CHEBI:15378"/>
        <dbReference type="ChEBI" id="CHEBI:16526"/>
        <dbReference type="ChEBI" id="CHEBI:64479"/>
        <dbReference type="ChEBI" id="CHEBI:78449"/>
        <dbReference type="ChEBI" id="CHEBI:78776"/>
        <dbReference type="ChEBI" id="CHEBI:138651"/>
        <dbReference type="EC" id="2.3.1.41"/>
    </reaction>
    <physiologicalReaction direction="left-to-right" evidence="17">
        <dbReference type="Rhea" id="RHEA:22837"/>
    </physiologicalReaction>
</comment>
<comment type="pathway">
    <text evidence="2">Lipid metabolism; fatty acid biosynthesis.</text>
</comment>
<dbReference type="InterPro" id="IPR018201">
    <property type="entry name" value="Ketoacyl_synth_AS"/>
</dbReference>
<dbReference type="RefSeq" id="WP_126006873.1">
    <property type="nucleotide sequence ID" value="NZ_CP032509.1"/>
</dbReference>
<dbReference type="Pfam" id="PF00109">
    <property type="entry name" value="ketoacyl-synt"/>
    <property type="match status" value="1"/>
</dbReference>
<dbReference type="PANTHER" id="PTHR11712">
    <property type="entry name" value="POLYKETIDE SYNTHASE-RELATED"/>
    <property type="match status" value="1"/>
</dbReference>
<name>A0A3S9AZE3_9HYPH</name>
<organism evidence="20 21">
    <name type="scientific">Georhizobium profundi</name>
    <dbReference type="NCBI Taxonomy" id="2341112"/>
    <lineage>
        <taxon>Bacteria</taxon>
        <taxon>Pseudomonadati</taxon>
        <taxon>Pseudomonadota</taxon>
        <taxon>Alphaproteobacteria</taxon>
        <taxon>Hyphomicrobiales</taxon>
        <taxon>Rhizobiaceae</taxon>
        <taxon>Georhizobium</taxon>
    </lineage>
</organism>
<dbReference type="Pfam" id="PF02801">
    <property type="entry name" value="Ketoacyl-synt_C"/>
    <property type="match status" value="1"/>
</dbReference>
<dbReference type="NCBIfam" id="NF005935">
    <property type="entry name" value="PRK07967.1"/>
    <property type="match status" value="1"/>
</dbReference>
<keyword evidence="11" id="KW-0275">Fatty acid biosynthesis</keyword>
<evidence type="ECO:0000256" key="13">
    <source>
        <dbReference type="ARBA" id="ARBA00039450"/>
    </source>
</evidence>
<evidence type="ECO:0000256" key="7">
    <source>
        <dbReference type="ARBA" id="ARBA00022516"/>
    </source>
</evidence>
<dbReference type="EMBL" id="CP032509">
    <property type="protein sequence ID" value="AZN70074.1"/>
    <property type="molecule type" value="Genomic_DNA"/>
</dbReference>
<dbReference type="SUPFAM" id="SSF53901">
    <property type="entry name" value="Thiolase-like"/>
    <property type="match status" value="2"/>
</dbReference>
<evidence type="ECO:0000256" key="11">
    <source>
        <dbReference type="ARBA" id="ARBA00023160"/>
    </source>
</evidence>
<dbReference type="EC" id="2.3.1.41" evidence="5"/>
<dbReference type="PROSITE" id="PS52004">
    <property type="entry name" value="KS3_2"/>
    <property type="match status" value="1"/>
</dbReference>
<evidence type="ECO:0000256" key="16">
    <source>
        <dbReference type="ARBA" id="ARBA00048121"/>
    </source>
</evidence>
<gene>
    <name evidence="20" type="ORF">D5400_01225</name>
</gene>
<keyword evidence="21" id="KW-1185">Reference proteome</keyword>
<dbReference type="InterPro" id="IPR000794">
    <property type="entry name" value="Beta-ketoacyl_synthase"/>
</dbReference>
<keyword evidence="9" id="KW-0276">Fatty acid metabolism</keyword>
<evidence type="ECO:0000256" key="3">
    <source>
        <dbReference type="ARBA" id="ARBA00008467"/>
    </source>
</evidence>
<dbReference type="PANTHER" id="PTHR11712:SF306">
    <property type="entry name" value="3-OXOACYL-[ACYL-CARRIER-PROTEIN] SYNTHASE 1"/>
    <property type="match status" value="1"/>
</dbReference>
<evidence type="ECO:0000256" key="18">
    <source>
        <dbReference type="RuleBase" id="RU003694"/>
    </source>
</evidence>
<keyword evidence="10" id="KW-0443">Lipid metabolism</keyword>
<keyword evidence="8 18" id="KW-0808">Transferase</keyword>
<evidence type="ECO:0000256" key="10">
    <source>
        <dbReference type="ARBA" id="ARBA00023098"/>
    </source>
</evidence>
<dbReference type="Proteomes" id="UP000268192">
    <property type="component" value="Chromosome"/>
</dbReference>
<accession>A0A3S9AZE3</accession>
<comment type="subunit">
    <text evidence="4">Homodimer.</text>
</comment>
<dbReference type="InterPro" id="IPR014031">
    <property type="entry name" value="Ketoacyl_synth_C"/>
</dbReference>
<dbReference type="CDD" id="cd00834">
    <property type="entry name" value="KAS_I_II"/>
    <property type="match status" value="1"/>
</dbReference>
<evidence type="ECO:0000313" key="20">
    <source>
        <dbReference type="EMBL" id="AZN70074.1"/>
    </source>
</evidence>
<evidence type="ECO:0000256" key="9">
    <source>
        <dbReference type="ARBA" id="ARBA00022832"/>
    </source>
</evidence>
<dbReference type="SMART" id="SM00825">
    <property type="entry name" value="PKS_KS"/>
    <property type="match status" value="1"/>
</dbReference>
<evidence type="ECO:0000256" key="6">
    <source>
        <dbReference type="ARBA" id="ARBA00022490"/>
    </source>
</evidence>
<reference evidence="20 21" key="1">
    <citation type="submission" date="2018-09" db="EMBL/GenBank/DDBJ databases">
        <title>Marinorhizobium profundi gen. nov., sp. nov., isolated from a deep-sea sediment sample from the New Britain Trench and proposal of Marinorhizobiaceae fam. nov. in the order Rhizobiales of the class Alphaproteobacteria.</title>
        <authorList>
            <person name="Cao J."/>
        </authorList>
    </citation>
    <scope>NUCLEOTIDE SEQUENCE [LARGE SCALE GENOMIC DNA]</scope>
    <source>
        <strain evidence="20 21">WS11</strain>
    </source>
</reference>
<dbReference type="Gene3D" id="3.40.47.10">
    <property type="match status" value="2"/>
</dbReference>
<comment type="subcellular location">
    <subcellularLocation>
        <location evidence="1">Cytoplasm</location>
    </subcellularLocation>
</comment>